<name>A0A3N4LNN0_9PEZI</name>
<gene>
    <name evidence="8" type="ORF">L211DRAFT_837433</name>
</gene>
<dbReference type="Gene3D" id="6.10.140.2220">
    <property type="match status" value="1"/>
</dbReference>
<dbReference type="InterPro" id="IPR002893">
    <property type="entry name" value="Znf_MYND"/>
</dbReference>
<keyword evidence="9" id="KW-1185">Reference proteome</keyword>
<evidence type="ECO:0000256" key="2">
    <source>
        <dbReference type="ARBA" id="ARBA00022771"/>
    </source>
</evidence>
<feature type="domain" description="MYND-type" evidence="7">
    <location>
        <begin position="346"/>
        <end position="383"/>
    </location>
</feature>
<evidence type="ECO:0000256" key="1">
    <source>
        <dbReference type="ARBA" id="ARBA00022723"/>
    </source>
</evidence>
<keyword evidence="6" id="KW-0732">Signal</keyword>
<keyword evidence="2 4" id="KW-0863">Zinc-finger</keyword>
<organism evidence="8 9">
    <name type="scientific">Terfezia boudieri ATCC MYA-4762</name>
    <dbReference type="NCBI Taxonomy" id="1051890"/>
    <lineage>
        <taxon>Eukaryota</taxon>
        <taxon>Fungi</taxon>
        <taxon>Dikarya</taxon>
        <taxon>Ascomycota</taxon>
        <taxon>Pezizomycotina</taxon>
        <taxon>Pezizomycetes</taxon>
        <taxon>Pezizales</taxon>
        <taxon>Pezizaceae</taxon>
        <taxon>Terfezia</taxon>
    </lineage>
</organism>
<feature type="compositionally biased region" description="Acidic residues" evidence="5">
    <location>
        <begin position="149"/>
        <end position="164"/>
    </location>
</feature>
<dbReference type="AlphaFoldDB" id="A0A3N4LNN0"/>
<keyword evidence="3" id="KW-0862">Zinc</keyword>
<evidence type="ECO:0000313" key="9">
    <source>
        <dbReference type="Proteomes" id="UP000267821"/>
    </source>
</evidence>
<dbReference type="PROSITE" id="PS50865">
    <property type="entry name" value="ZF_MYND_2"/>
    <property type="match status" value="1"/>
</dbReference>
<keyword evidence="1" id="KW-0479">Metal-binding</keyword>
<dbReference type="InParanoid" id="A0A3N4LNN0"/>
<accession>A0A3N4LNN0</accession>
<reference evidence="8 9" key="1">
    <citation type="journal article" date="2018" name="Nat. Ecol. Evol.">
        <title>Pezizomycetes genomes reveal the molecular basis of ectomycorrhizal truffle lifestyle.</title>
        <authorList>
            <person name="Murat C."/>
            <person name="Payen T."/>
            <person name="Noel B."/>
            <person name="Kuo A."/>
            <person name="Morin E."/>
            <person name="Chen J."/>
            <person name="Kohler A."/>
            <person name="Krizsan K."/>
            <person name="Balestrini R."/>
            <person name="Da Silva C."/>
            <person name="Montanini B."/>
            <person name="Hainaut M."/>
            <person name="Levati E."/>
            <person name="Barry K.W."/>
            <person name="Belfiori B."/>
            <person name="Cichocki N."/>
            <person name="Clum A."/>
            <person name="Dockter R.B."/>
            <person name="Fauchery L."/>
            <person name="Guy J."/>
            <person name="Iotti M."/>
            <person name="Le Tacon F."/>
            <person name="Lindquist E.A."/>
            <person name="Lipzen A."/>
            <person name="Malagnac F."/>
            <person name="Mello A."/>
            <person name="Molinier V."/>
            <person name="Miyauchi S."/>
            <person name="Poulain J."/>
            <person name="Riccioni C."/>
            <person name="Rubini A."/>
            <person name="Sitrit Y."/>
            <person name="Splivallo R."/>
            <person name="Traeger S."/>
            <person name="Wang M."/>
            <person name="Zifcakova L."/>
            <person name="Wipf D."/>
            <person name="Zambonelli A."/>
            <person name="Paolocci F."/>
            <person name="Nowrousian M."/>
            <person name="Ottonello S."/>
            <person name="Baldrian P."/>
            <person name="Spatafora J.W."/>
            <person name="Henrissat B."/>
            <person name="Nagy L.G."/>
            <person name="Aury J.M."/>
            <person name="Wincker P."/>
            <person name="Grigoriev I.V."/>
            <person name="Bonfante P."/>
            <person name="Martin F.M."/>
        </authorList>
    </citation>
    <scope>NUCLEOTIDE SEQUENCE [LARGE SCALE GENOMIC DNA]</scope>
    <source>
        <strain evidence="8 9">ATCC MYA-4762</strain>
    </source>
</reference>
<dbReference type="EMBL" id="ML121541">
    <property type="protein sequence ID" value="RPB24513.1"/>
    <property type="molecule type" value="Genomic_DNA"/>
</dbReference>
<dbReference type="Pfam" id="PF01753">
    <property type="entry name" value="zf-MYND"/>
    <property type="match status" value="1"/>
</dbReference>
<evidence type="ECO:0000256" key="6">
    <source>
        <dbReference type="SAM" id="SignalP"/>
    </source>
</evidence>
<dbReference type="GO" id="GO:0008270">
    <property type="term" value="F:zinc ion binding"/>
    <property type="evidence" value="ECO:0007669"/>
    <property type="project" value="UniProtKB-KW"/>
</dbReference>
<feature type="region of interest" description="Disordered" evidence="5">
    <location>
        <begin position="84"/>
        <end position="169"/>
    </location>
</feature>
<dbReference type="OrthoDB" id="432970at2759"/>
<evidence type="ECO:0000256" key="5">
    <source>
        <dbReference type="SAM" id="MobiDB-lite"/>
    </source>
</evidence>
<evidence type="ECO:0000313" key="8">
    <source>
        <dbReference type="EMBL" id="RPB24513.1"/>
    </source>
</evidence>
<feature type="signal peptide" evidence="6">
    <location>
        <begin position="1"/>
        <end position="22"/>
    </location>
</feature>
<evidence type="ECO:0000259" key="7">
    <source>
        <dbReference type="PROSITE" id="PS50865"/>
    </source>
</evidence>
<feature type="chain" id="PRO_5018127501" description="MYND-type domain-containing protein" evidence="6">
    <location>
        <begin position="23"/>
        <end position="385"/>
    </location>
</feature>
<evidence type="ECO:0000256" key="3">
    <source>
        <dbReference type="ARBA" id="ARBA00022833"/>
    </source>
</evidence>
<sequence>MANTNRPTFELLELLQLLTVLGVQVDDDGSLARVSPAFLESRVQTYLGLAQSGVGGGGAKLSFAEARDIREISLKAYEMAMVHNGNQHGHGHSHDGNDHGHSHDGDGHGNGHSHGAGAAHRHPHGGHGDSDHGHEHTHEGEPCSGHGDNDDDEDEDEDEDDEADSVPPINQVLRAVRHYLSTLIQGIQQAWSRPPLFPGAPRHNIWVLYEPTRDGKPSPTNLGHDIVLTIAGASTLPPPTDYPDQKPTPVILLHYTHDSPAARKDLFGNTMKMSLPREILHLLSLLLEANSKRCPTFKAVAEAQVGTSSSGFKPSFLVPVREEHPEEDMIKRLDLKKEAIGKLVDCDVCGLLGPDLKCAKCKGRTYCSAACQRKDWKEHKGSCGK</sequence>
<feature type="compositionally biased region" description="Basic and acidic residues" evidence="5">
    <location>
        <begin position="92"/>
        <end position="109"/>
    </location>
</feature>
<dbReference type="Proteomes" id="UP000267821">
    <property type="component" value="Unassembled WGS sequence"/>
</dbReference>
<dbReference type="STRING" id="1051890.A0A3N4LNN0"/>
<proteinExistence type="predicted"/>
<dbReference type="PROSITE" id="PS01360">
    <property type="entry name" value="ZF_MYND_1"/>
    <property type="match status" value="1"/>
</dbReference>
<dbReference type="SUPFAM" id="SSF144232">
    <property type="entry name" value="HIT/MYND zinc finger-like"/>
    <property type="match status" value="1"/>
</dbReference>
<evidence type="ECO:0000256" key="4">
    <source>
        <dbReference type="PROSITE-ProRule" id="PRU00134"/>
    </source>
</evidence>
<protein>
    <recommendedName>
        <fullName evidence="7">MYND-type domain-containing protein</fullName>
    </recommendedName>
</protein>
<feature type="compositionally biased region" description="Basic and acidic residues" evidence="5">
    <location>
        <begin position="126"/>
        <end position="141"/>
    </location>
</feature>